<feature type="non-terminal residue" evidence="2">
    <location>
        <position position="201"/>
    </location>
</feature>
<reference evidence="2" key="1">
    <citation type="submission" date="2022-03" db="EMBL/GenBank/DDBJ databases">
        <title>Draft genome sequence of Aduncisulcus paluster, a free-living microaerophilic Fornicata.</title>
        <authorList>
            <person name="Yuyama I."/>
            <person name="Kume K."/>
            <person name="Tamura T."/>
            <person name="Inagaki Y."/>
            <person name="Hashimoto T."/>
        </authorList>
    </citation>
    <scope>NUCLEOTIDE SEQUENCE</scope>
    <source>
        <strain evidence="2">NY0171</strain>
    </source>
</reference>
<sequence length="201" mass="22309">VTGSSEEISAANRQTCFVYATQLHFKYVIPTGDSNDQGVFTSICRPAVPLNIRGHKLWYVDYNDKKHSIRIDTTVCAMQLALWENRTSDVIKLAGRAKKAALGTVILRYFMAKKRPDLGLAFATGKTKLKLALKVRDLGIAMQEAEKRVQAAERAHEQEMHKLKLSSSSTTTSNTSTLSLSTDLLECAEIFLLISTVSRQS</sequence>
<accession>A0ABQ5JVS3</accession>
<dbReference type="EMBL" id="BQXS01005827">
    <property type="protein sequence ID" value="GKT15116.1"/>
    <property type="molecule type" value="Genomic_DNA"/>
</dbReference>
<evidence type="ECO:0000256" key="1">
    <source>
        <dbReference type="SAM" id="MobiDB-lite"/>
    </source>
</evidence>
<evidence type="ECO:0000313" key="3">
    <source>
        <dbReference type="Proteomes" id="UP001057375"/>
    </source>
</evidence>
<name>A0ABQ5JVS3_9EUKA</name>
<proteinExistence type="predicted"/>
<dbReference type="Proteomes" id="UP001057375">
    <property type="component" value="Unassembled WGS sequence"/>
</dbReference>
<comment type="caution">
    <text evidence="2">The sequence shown here is derived from an EMBL/GenBank/DDBJ whole genome shotgun (WGS) entry which is preliminary data.</text>
</comment>
<feature type="compositionally biased region" description="Basic and acidic residues" evidence="1">
    <location>
        <begin position="149"/>
        <end position="162"/>
    </location>
</feature>
<feature type="compositionally biased region" description="Low complexity" evidence="1">
    <location>
        <begin position="165"/>
        <end position="174"/>
    </location>
</feature>
<protein>
    <submittedName>
        <fullName evidence="2">Uncharacterized protein</fullName>
    </submittedName>
</protein>
<keyword evidence="3" id="KW-1185">Reference proteome</keyword>
<organism evidence="2 3">
    <name type="scientific">Aduncisulcus paluster</name>
    <dbReference type="NCBI Taxonomy" id="2918883"/>
    <lineage>
        <taxon>Eukaryota</taxon>
        <taxon>Metamonada</taxon>
        <taxon>Carpediemonas-like organisms</taxon>
        <taxon>Aduncisulcus</taxon>
    </lineage>
</organism>
<feature type="region of interest" description="Disordered" evidence="1">
    <location>
        <begin position="149"/>
        <end position="174"/>
    </location>
</feature>
<evidence type="ECO:0000313" key="2">
    <source>
        <dbReference type="EMBL" id="GKT15116.1"/>
    </source>
</evidence>
<feature type="non-terminal residue" evidence="2">
    <location>
        <position position="1"/>
    </location>
</feature>
<gene>
    <name evidence="2" type="ORF">ADUPG1_004077</name>
</gene>